<name>A0A0C9YTF9_9AGAM</name>
<dbReference type="EMBL" id="KN833774">
    <property type="protein sequence ID" value="KIK19971.1"/>
    <property type="molecule type" value="Genomic_DNA"/>
</dbReference>
<dbReference type="Proteomes" id="UP000054018">
    <property type="component" value="Unassembled WGS sequence"/>
</dbReference>
<sequence>MRQSSLCLQEPSGKLVLSQSNHSLCRQCHFPGSIVNFTTTPQHSAKPTAQNLMPKETT</sequence>
<protein>
    <submittedName>
        <fullName evidence="1">Uncharacterized protein</fullName>
    </submittedName>
</protein>
<proteinExistence type="predicted"/>
<reference evidence="1 2" key="1">
    <citation type="submission" date="2014-04" db="EMBL/GenBank/DDBJ databases">
        <authorList>
            <consortium name="DOE Joint Genome Institute"/>
            <person name="Kuo A."/>
            <person name="Kohler A."/>
            <person name="Costa M.D."/>
            <person name="Nagy L.G."/>
            <person name="Floudas D."/>
            <person name="Copeland A."/>
            <person name="Barry K.W."/>
            <person name="Cichocki N."/>
            <person name="Veneault-Fourrey C."/>
            <person name="LaButti K."/>
            <person name="Lindquist E.A."/>
            <person name="Lipzen A."/>
            <person name="Lundell T."/>
            <person name="Morin E."/>
            <person name="Murat C."/>
            <person name="Sun H."/>
            <person name="Tunlid A."/>
            <person name="Henrissat B."/>
            <person name="Grigoriev I.V."/>
            <person name="Hibbett D.S."/>
            <person name="Martin F."/>
            <person name="Nordberg H.P."/>
            <person name="Cantor M.N."/>
            <person name="Hua S.X."/>
        </authorList>
    </citation>
    <scope>NUCLEOTIDE SEQUENCE [LARGE SCALE GENOMIC DNA]</scope>
    <source>
        <strain evidence="1 2">441</strain>
    </source>
</reference>
<gene>
    <name evidence="1" type="ORF">PISMIDRAFT_682724</name>
</gene>
<organism evidence="1 2">
    <name type="scientific">Pisolithus microcarpus 441</name>
    <dbReference type="NCBI Taxonomy" id="765257"/>
    <lineage>
        <taxon>Eukaryota</taxon>
        <taxon>Fungi</taxon>
        <taxon>Dikarya</taxon>
        <taxon>Basidiomycota</taxon>
        <taxon>Agaricomycotina</taxon>
        <taxon>Agaricomycetes</taxon>
        <taxon>Agaricomycetidae</taxon>
        <taxon>Boletales</taxon>
        <taxon>Sclerodermatineae</taxon>
        <taxon>Pisolithaceae</taxon>
        <taxon>Pisolithus</taxon>
    </lineage>
</organism>
<dbReference type="AlphaFoldDB" id="A0A0C9YTF9"/>
<accession>A0A0C9YTF9</accession>
<dbReference type="HOGENOM" id="CLU_2980032_0_0_1"/>
<keyword evidence="2" id="KW-1185">Reference proteome</keyword>
<evidence type="ECO:0000313" key="2">
    <source>
        <dbReference type="Proteomes" id="UP000054018"/>
    </source>
</evidence>
<evidence type="ECO:0000313" key="1">
    <source>
        <dbReference type="EMBL" id="KIK19971.1"/>
    </source>
</evidence>
<reference evidence="2" key="2">
    <citation type="submission" date="2015-01" db="EMBL/GenBank/DDBJ databases">
        <title>Evolutionary Origins and Diversification of the Mycorrhizal Mutualists.</title>
        <authorList>
            <consortium name="DOE Joint Genome Institute"/>
            <consortium name="Mycorrhizal Genomics Consortium"/>
            <person name="Kohler A."/>
            <person name="Kuo A."/>
            <person name="Nagy L.G."/>
            <person name="Floudas D."/>
            <person name="Copeland A."/>
            <person name="Barry K.W."/>
            <person name="Cichocki N."/>
            <person name="Veneault-Fourrey C."/>
            <person name="LaButti K."/>
            <person name="Lindquist E.A."/>
            <person name="Lipzen A."/>
            <person name="Lundell T."/>
            <person name="Morin E."/>
            <person name="Murat C."/>
            <person name="Riley R."/>
            <person name="Ohm R."/>
            <person name="Sun H."/>
            <person name="Tunlid A."/>
            <person name="Henrissat B."/>
            <person name="Grigoriev I.V."/>
            <person name="Hibbett D.S."/>
            <person name="Martin F."/>
        </authorList>
    </citation>
    <scope>NUCLEOTIDE SEQUENCE [LARGE SCALE GENOMIC DNA]</scope>
    <source>
        <strain evidence="2">441</strain>
    </source>
</reference>